<dbReference type="EMBL" id="DWWT01000020">
    <property type="protein sequence ID" value="HJC05481.1"/>
    <property type="molecule type" value="Genomic_DNA"/>
</dbReference>
<dbReference type="Gene3D" id="1.10.8.10">
    <property type="entry name" value="DNA helicase RuvA subunit, C-terminal domain"/>
    <property type="match status" value="1"/>
</dbReference>
<dbReference type="InterPro" id="IPR010994">
    <property type="entry name" value="RuvA_2-like"/>
</dbReference>
<keyword evidence="5 6" id="KW-0234">DNA repair</keyword>
<dbReference type="GO" id="GO:0006281">
    <property type="term" value="P:DNA repair"/>
    <property type="evidence" value="ECO:0007669"/>
    <property type="project" value="UniProtKB-UniRule"/>
</dbReference>
<proteinExistence type="inferred from homology"/>
<evidence type="ECO:0000256" key="4">
    <source>
        <dbReference type="ARBA" id="ARBA00023172"/>
    </source>
</evidence>
<feature type="domain" description="Helix-hairpin-helix DNA-binding motif class 1" evidence="7">
    <location>
        <begin position="108"/>
        <end position="127"/>
    </location>
</feature>
<dbReference type="SUPFAM" id="SSF47781">
    <property type="entry name" value="RuvA domain 2-like"/>
    <property type="match status" value="1"/>
</dbReference>
<dbReference type="CDD" id="cd14332">
    <property type="entry name" value="UBA_RuvA_C"/>
    <property type="match status" value="1"/>
</dbReference>
<comment type="function">
    <text evidence="6">The RuvA-RuvB-RuvC complex processes Holliday junction (HJ) DNA during genetic recombination and DNA repair, while the RuvA-RuvB complex plays an important role in the rescue of blocked DNA replication forks via replication fork reversal (RFR). RuvA specifically binds to HJ cruciform DNA, conferring on it an open structure. The RuvB hexamer acts as an ATP-dependent pump, pulling dsDNA into and through the RuvAB complex. HJ branch migration allows RuvC to scan DNA until it finds its consensus sequence, where it cleaves and resolves the cruciform DNA.</text>
</comment>
<evidence type="ECO:0000313" key="9">
    <source>
        <dbReference type="Proteomes" id="UP000823910"/>
    </source>
</evidence>
<dbReference type="Gene3D" id="2.40.50.140">
    <property type="entry name" value="Nucleic acid-binding proteins"/>
    <property type="match status" value="1"/>
</dbReference>
<dbReference type="GO" id="GO:0048476">
    <property type="term" value="C:Holliday junction resolvase complex"/>
    <property type="evidence" value="ECO:0007669"/>
    <property type="project" value="UniProtKB-UniRule"/>
</dbReference>
<comment type="domain">
    <text evidence="6">Has three domains with a flexible linker between the domains II and III and assumes an 'L' shape. Domain III is highly mobile and contacts RuvB.</text>
</comment>
<dbReference type="Pfam" id="PF07499">
    <property type="entry name" value="RuvA_C"/>
    <property type="match status" value="1"/>
</dbReference>
<feature type="region of interest" description="Domain III" evidence="6">
    <location>
        <begin position="155"/>
        <end position="207"/>
    </location>
</feature>
<reference evidence="8" key="1">
    <citation type="journal article" date="2021" name="PeerJ">
        <title>Extensive microbial diversity within the chicken gut microbiome revealed by metagenomics and culture.</title>
        <authorList>
            <person name="Gilroy R."/>
            <person name="Ravi A."/>
            <person name="Getino M."/>
            <person name="Pursley I."/>
            <person name="Horton D.L."/>
            <person name="Alikhan N.F."/>
            <person name="Baker D."/>
            <person name="Gharbi K."/>
            <person name="Hall N."/>
            <person name="Watson M."/>
            <person name="Adriaenssens E.M."/>
            <person name="Foster-Nyarko E."/>
            <person name="Jarju S."/>
            <person name="Secka A."/>
            <person name="Antonio M."/>
            <person name="Oren A."/>
            <person name="Chaudhuri R.R."/>
            <person name="La Ragione R."/>
            <person name="Hildebrand F."/>
            <person name="Pallen M.J."/>
        </authorList>
    </citation>
    <scope>NUCLEOTIDE SEQUENCE</scope>
    <source>
        <strain evidence="8">CHK180-15479</strain>
    </source>
</reference>
<dbReference type="SUPFAM" id="SSF50249">
    <property type="entry name" value="Nucleic acid-binding proteins"/>
    <property type="match status" value="1"/>
</dbReference>
<dbReference type="GO" id="GO:0009379">
    <property type="term" value="C:Holliday junction helicase complex"/>
    <property type="evidence" value="ECO:0007669"/>
    <property type="project" value="InterPro"/>
</dbReference>
<dbReference type="Pfam" id="PF01330">
    <property type="entry name" value="RuvA_N"/>
    <property type="match status" value="1"/>
</dbReference>
<feature type="region of interest" description="Domain I" evidence="6">
    <location>
        <begin position="1"/>
        <end position="64"/>
    </location>
</feature>
<dbReference type="GO" id="GO:0000400">
    <property type="term" value="F:four-way junction DNA binding"/>
    <property type="evidence" value="ECO:0007669"/>
    <property type="project" value="UniProtKB-UniRule"/>
</dbReference>
<keyword evidence="4 6" id="KW-0233">DNA recombination</keyword>
<comment type="caution">
    <text evidence="6">Lacks conserved residue(s) required for the propagation of feature annotation.</text>
</comment>
<dbReference type="SUPFAM" id="SSF46929">
    <property type="entry name" value="DNA helicase RuvA subunit, C-terminal domain"/>
    <property type="match status" value="1"/>
</dbReference>
<reference evidence="8" key="2">
    <citation type="submission" date="2021-04" db="EMBL/GenBank/DDBJ databases">
        <authorList>
            <person name="Gilroy R."/>
        </authorList>
    </citation>
    <scope>NUCLEOTIDE SEQUENCE</scope>
    <source>
        <strain evidence="8">CHK180-15479</strain>
    </source>
</reference>
<gene>
    <name evidence="6 8" type="primary">ruvA</name>
    <name evidence="8" type="ORF">H9704_04925</name>
</gene>
<evidence type="ECO:0000256" key="3">
    <source>
        <dbReference type="ARBA" id="ARBA00023125"/>
    </source>
</evidence>
<dbReference type="GO" id="GO:0005737">
    <property type="term" value="C:cytoplasm"/>
    <property type="evidence" value="ECO:0007669"/>
    <property type="project" value="UniProtKB-SubCell"/>
</dbReference>
<dbReference type="SMART" id="SM00278">
    <property type="entry name" value="HhH1"/>
    <property type="match status" value="2"/>
</dbReference>
<keyword evidence="3 6" id="KW-0238">DNA-binding</keyword>
<evidence type="ECO:0000259" key="7">
    <source>
        <dbReference type="SMART" id="SM00278"/>
    </source>
</evidence>
<comment type="subunit">
    <text evidence="6">Homotetramer. Forms an RuvA(8)-RuvB(12)-Holliday junction (HJ) complex. HJ DNA is sandwiched between 2 RuvA tetramers; dsDNA enters through RuvA and exits via RuvB. An RuvB hexamer assembles on each DNA strand where it exits the tetramer. Each RuvB hexamer is contacted by two RuvA subunits (via domain III) on 2 adjacent RuvB subunits; this complex drives branch migration. In the full resolvosome a probable DNA-RuvA(4)-RuvB(12)-RuvC(2) complex forms which resolves the HJ.</text>
</comment>
<dbReference type="InterPro" id="IPR000085">
    <property type="entry name" value="RuvA"/>
</dbReference>
<dbReference type="InterPro" id="IPR003583">
    <property type="entry name" value="Hlx-hairpin-Hlx_DNA-bd_motif"/>
</dbReference>
<name>A0A9D2SGC4_9FIRM</name>
<dbReference type="Proteomes" id="UP000823910">
    <property type="component" value="Unassembled WGS sequence"/>
</dbReference>
<feature type="domain" description="Helix-hairpin-helix DNA-binding motif class 1" evidence="7">
    <location>
        <begin position="73"/>
        <end position="92"/>
    </location>
</feature>
<accession>A0A9D2SGC4</accession>
<dbReference type="InterPro" id="IPR011114">
    <property type="entry name" value="RuvA_C"/>
</dbReference>
<evidence type="ECO:0000256" key="5">
    <source>
        <dbReference type="ARBA" id="ARBA00023204"/>
    </source>
</evidence>
<comment type="caution">
    <text evidence="8">The sequence shown here is derived from an EMBL/GenBank/DDBJ whole genome shotgun (WGS) entry which is preliminary data.</text>
</comment>
<evidence type="ECO:0000313" key="8">
    <source>
        <dbReference type="EMBL" id="HJC05481.1"/>
    </source>
</evidence>
<dbReference type="AlphaFoldDB" id="A0A9D2SGC4"/>
<comment type="similarity">
    <text evidence="6">Belongs to the RuvA family.</text>
</comment>
<comment type="subcellular location">
    <subcellularLocation>
        <location evidence="6">Cytoplasm</location>
    </subcellularLocation>
</comment>
<dbReference type="NCBIfam" id="TIGR00084">
    <property type="entry name" value="ruvA"/>
    <property type="match status" value="1"/>
</dbReference>
<sequence length="207" mass="21997">MISYVKGRLSAVEDDRIIVEAGPVGLAVHVPLSLFDELPKIGEEIMVYTYFQVREDAMTLYGFLHKQDRDMFRQLLGVSGIGPKGALGILSAMKPDALRLAILAGDAKAISKAPGVGSKTAQRLILDLKDKVSLEASLYALGGNEEAGGTSGSAAGLDDARKEAAEALMALGYTQSEAAGAVRKVDVKENMTAEEVLKASLRYLTIL</sequence>
<evidence type="ECO:0000256" key="6">
    <source>
        <dbReference type="HAMAP-Rule" id="MF_00031"/>
    </source>
</evidence>
<dbReference type="GO" id="GO:0009378">
    <property type="term" value="F:four-way junction helicase activity"/>
    <property type="evidence" value="ECO:0007669"/>
    <property type="project" value="InterPro"/>
</dbReference>
<dbReference type="InterPro" id="IPR036267">
    <property type="entry name" value="RuvA_C_sf"/>
</dbReference>
<protein>
    <recommendedName>
        <fullName evidence="6">Holliday junction branch migration complex subunit RuvA</fullName>
    </recommendedName>
</protein>
<keyword evidence="1 6" id="KW-0963">Cytoplasm</keyword>
<dbReference type="HAMAP" id="MF_00031">
    <property type="entry name" value="DNA_HJ_migration_RuvA"/>
    <property type="match status" value="1"/>
</dbReference>
<dbReference type="Pfam" id="PF14520">
    <property type="entry name" value="HHH_5"/>
    <property type="match status" value="1"/>
</dbReference>
<evidence type="ECO:0000256" key="2">
    <source>
        <dbReference type="ARBA" id="ARBA00022763"/>
    </source>
</evidence>
<dbReference type="InterPro" id="IPR013849">
    <property type="entry name" value="DNA_helicase_Holl-junc_RuvA_I"/>
</dbReference>
<dbReference type="InterPro" id="IPR012340">
    <property type="entry name" value="NA-bd_OB-fold"/>
</dbReference>
<dbReference type="GO" id="GO:0006310">
    <property type="term" value="P:DNA recombination"/>
    <property type="evidence" value="ECO:0007669"/>
    <property type="project" value="UniProtKB-UniRule"/>
</dbReference>
<evidence type="ECO:0000256" key="1">
    <source>
        <dbReference type="ARBA" id="ARBA00022490"/>
    </source>
</evidence>
<keyword evidence="2 6" id="KW-0227">DNA damage</keyword>
<dbReference type="GO" id="GO:0005524">
    <property type="term" value="F:ATP binding"/>
    <property type="evidence" value="ECO:0007669"/>
    <property type="project" value="InterPro"/>
</dbReference>
<organism evidence="8 9">
    <name type="scientific">Candidatus Enterocloster excrementipullorum</name>
    <dbReference type="NCBI Taxonomy" id="2838559"/>
    <lineage>
        <taxon>Bacteria</taxon>
        <taxon>Bacillati</taxon>
        <taxon>Bacillota</taxon>
        <taxon>Clostridia</taxon>
        <taxon>Lachnospirales</taxon>
        <taxon>Lachnospiraceae</taxon>
        <taxon>Enterocloster</taxon>
    </lineage>
</organism>
<dbReference type="Gene3D" id="1.10.150.20">
    <property type="entry name" value="5' to 3' exonuclease, C-terminal subdomain"/>
    <property type="match status" value="1"/>
</dbReference>